<dbReference type="STRING" id="1123014.SAMN02745746_03027"/>
<dbReference type="GO" id="GO:0005198">
    <property type="term" value="F:structural molecule activity"/>
    <property type="evidence" value="ECO:0007669"/>
    <property type="project" value="UniProtKB-UniRule"/>
</dbReference>
<dbReference type="Gene3D" id="6.10.280.190">
    <property type="match status" value="1"/>
</dbReference>
<dbReference type="GO" id="GO:0005576">
    <property type="term" value="C:extracellular region"/>
    <property type="evidence" value="ECO:0007669"/>
    <property type="project" value="UniProtKB-SubCell"/>
</dbReference>
<keyword evidence="6" id="KW-0282">Flagellum</keyword>
<feature type="domain" description="Flagellin N-terminal" evidence="4">
    <location>
        <begin position="5"/>
        <end position="139"/>
    </location>
</feature>
<dbReference type="InterPro" id="IPR001029">
    <property type="entry name" value="Flagellin_N"/>
</dbReference>
<evidence type="ECO:0000256" key="2">
    <source>
        <dbReference type="ARBA" id="ARBA00023143"/>
    </source>
</evidence>
<evidence type="ECO:0000256" key="3">
    <source>
        <dbReference type="RuleBase" id="RU362073"/>
    </source>
</evidence>
<evidence type="ECO:0000259" key="5">
    <source>
        <dbReference type="Pfam" id="PF00700"/>
    </source>
</evidence>
<dbReference type="Pfam" id="PF00669">
    <property type="entry name" value="Flagellin_N"/>
    <property type="match status" value="1"/>
</dbReference>
<keyword evidence="2 3" id="KW-0975">Bacterial flagellum</keyword>
<keyword evidence="7" id="KW-1185">Reference proteome</keyword>
<proteinExistence type="inferred from homology"/>
<dbReference type="PRINTS" id="PR00207">
    <property type="entry name" value="FLAGELLIN"/>
</dbReference>
<comment type="similarity">
    <text evidence="1 3">Belongs to the bacterial flagellin family.</text>
</comment>
<gene>
    <name evidence="6" type="ORF">SAMN02745746_03027</name>
</gene>
<sequence>MSLFVNTNVASLNAQRNLNSSGNALATSLQRLSSGLRVNSAKDDAAGLAIASGMNAQIKGSNQAVRNANDGISLLQTAEGTVGQIEANVQRIRELAVQAANGTSSTDNIAQIKSEVDELQKENTRLIGGTTFNGQQLFDTGKLLDTGSDFQIGAGNTTNDKVNVKVTGIDTTSLKSAASITLASQGDAQTLIGDMDADLKTIATARATMGALQNRFSAVVANLQTFSENQSASMSRIMDTDFAAESATLTRNQIIQQAGTAMLSQANQMPQAALSLLK</sequence>
<feature type="domain" description="Flagellin C-terminal" evidence="5">
    <location>
        <begin position="195"/>
        <end position="277"/>
    </location>
</feature>
<comment type="subcellular location">
    <subcellularLocation>
        <location evidence="3">Secreted</location>
    </subcellularLocation>
    <subcellularLocation>
        <location evidence="3">Bacterial flagellum</location>
    </subcellularLocation>
</comment>
<evidence type="ECO:0000313" key="6">
    <source>
        <dbReference type="EMBL" id="SMF40209.1"/>
    </source>
</evidence>
<accession>A0A1Y6C170</accession>
<keyword evidence="3" id="KW-0964">Secreted</keyword>
<evidence type="ECO:0000259" key="4">
    <source>
        <dbReference type="Pfam" id="PF00669"/>
    </source>
</evidence>
<comment type="function">
    <text evidence="3">Flagellin is the subunit protein which polymerizes to form the filaments of bacterial flagella.</text>
</comment>
<dbReference type="InterPro" id="IPR001492">
    <property type="entry name" value="Flagellin"/>
</dbReference>
<dbReference type="SUPFAM" id="SSF64518">
    <property type="entry name" value="Phase 1 flagellin"/>
    <property type="match status" value="1"/>
</dbReference>
<keyword evidence="6" id="KW-0966">Cell projection</keyword>
<reference evidence="7" key="1">
    <citation type="submission" date="2017-04" db="EMBL/GenBank/DDBJ databases">
        <authorList>
            <person name="Varghese N."/>
            <person name="Submissions S."/>
        </authorList>
    </citation>
    <scope>NUCLEOTIDE SEQUENCE [LARGE SCALE GENOMIC DNA]</scope>
    <source>
        <strain evidence="7">DSM 22618</strain>
    </source>
</reference>
<dbReference type="PANTHER" id="PTHR42792:SF2">
    <property type="entry name" value="FLAGELLIN"/>
    <property type="match status" value="1"/>
</dbReference>
<evidence type="ECO:0000313" key="7">
    <source>
        <dbReference type="Proteomes" id="UP000192920"/>
    </source>
</evidence>
<dbReference type="GO" id="GO:0009288">
    <property type="term" value="C:bacterial-type flagellum"/>
    <property type="evidence" value="ECO:0007669"/>
    <property type="project" value="UniProtKB-SubCell"/>
</dbReference>
<organism evidence="6 7">
    <name type="scientific">Pseudogulbenkiania subflava DSM 22618</name>
    <dbReference type="NCBI Taxonomy" id="1123014"/>
    <lineage>
        <taxon>Bacteria</taxon>
        <taxon>Pseudomonadati</taxon>
        <taxon>Pseudomonadota</taxon>
        <taxon>Betaproteobacteria</taxon>
        <taxon>Neisseriales</taxon>
        <taxon>Chromobacteriaceae</taxon>
        <taxon>Pseudogulbenkiania</taxon>
    </lineage>
</organism>
<dbReference type="Gene3D" id="1.20.1330.10">
    <property type="entry name" value="f41 fragment of flagellin, N-terminal domain"/>
    <property type="match status" value="1"/>
</dbReference>
<keyword evidence="6" id="KW-0969">Cilium</keyword>
<evidence type="ECO:0000256" key="1">
    <source>
        <dbReference type="ARBA" id="ARBA00005709"/>
    </source>
</evidence>
<dbReference type="InterPro" id="IPR042187">
    <property type="entry name" value="Flagellin_C_sub2"/>
</dbReference>
<dbReference type="AlphaFoldDB" id="A0A1Y6C170"/>
<dbReference type="PANTHER" id="PTHR42792">
    <property type="entry name" value="FLAGELLIN"/>
    <property type="match status" value="1"/>
</dbReference>
<dbReference type="InterPro" id="IPR046358">
    <property type="entry name" value="Flagellin_C"/>
</dbReference>
<name>A0A1Y6C170_9NEIS</name>
<dbReference type="Proteomes" id="UP000192920">
    <property type="component" value="Unassembled WGS sequence"/>
</dbReference>
<protein>
    <recommendedName>
        <fullName evidence="3">Flagellin</fullName>
    </recommendedName>
</protein>
<dbReference type="EMBL" id="FXAG01000018">
    <property type="protein sequence ID" value="SMF40209.1"/>
    <property type="molecule type" value="Genomic_DNA"/>
</dbReference>
<dbReference type="RefSeq" id="WP_085277160.1">
    <property type="nucleotide sequence ID" value="NZ_FXAG01000018.1"/>
</dbReference>
<dbReference type="Gene3D" id="6.10.10.10">
    <property type="entry name" value="Flagellar export chaperone, C-terminal domain"/>
    <property type="match status" value="1"/>
</dbReference>
<dbReference type="Pfam" id="PF00700">
    <property type="entry name" value="Flagellin_C"/>
    <property type="match status" value="1"/>
</dbReference>